<organism evidence="3 4">
    <name type="scientific">Actinomadura rayongensis</name>
    <dbReference type="NCBI Taxonomy" id="1429076"/>
    <lineage>
        <taxon>Bacteria</taxon>
        <taxon>Bacillati</taxon>
        <taxon>Actinomycetota</taxon>
        <taxon>Actinomycetes</taxon>
        <taxon>Streptosporangiales</taxon>
        <taxon>Thermomonosporaceae</taxon>
        <taxon>Actinomadura</taxon>
    </lineage>
</organism>
<accession>A0A6I4WFK6</accession>
<protein>
    <submittedName>
        <fullName evidence="3">ATP-binding protein</fullName>
    </submittedName>
</protein>
<dbReference type="Pfam" id="PF13581">
    <property type="entry name" value="HATPase_c_2"/>
    <property type="match status" value="1"/>
</dbReference>
<feature type="domain" description="Histidine kinase/HSP90-like ATPase" evidence="2">
    <location>
        <begin position="2"/>
        <end position="118"/>
    </location>
</feature>
<dbReference type="GO" id="GO:0004674">
    <property type="term" value="F:protein serine/threonine kinase activity"/>
    <property type="evidence" value="ECO:0007669"/>
    <property type="project" value="UniProtKB-KW"/>
</dbReference>
<proteinExistence type="predicted"/>
<dbReference type="GO" id="GO:0005524">
    <property type="term" value="F:ATP binding"/>
    <property type="evidence" value="ECO:0007669"/>
    <property type="project" value="UniProtKB-KW"/>
</dbReference>
<evidence type="ECO:0000313" key="4">
    <source>
        <dbReference type="Proteomes" id="UP000431901"/>
    </source>
</evidence>
<gene>
    <name evidence="3" type="ORF">GQ466_15095</name>
</gene>
<dbReference type="AlphaFoldDB" id="A0A6I4WFK6"/>
<keyword evidence="1" id="KW-0808">Transferase</keyword>
<dbReference type="SUPFAM" id="SSF55874">
    <property type="entry name" value="ATPase domain of HSP90 chaperone/DNA topoisomerase II/histidine kinase"/>
    <property type="match status" value="1"/>
</dbReference>
<dbReference type="InterPro" id="IPR050267">
    <property type="entry name" value="Anti-sigma-factor_SerPK"/>
</dbReference>
<dbReference type="PANTHER" id="PTHR35526:SF3">
    <property type="entry name" value="ANTI-SIGMA-F FACTOR RSBW"/>
    <property type="match status" value="1"/>
</dbReference>
<dbReference type="Proteomes" id="UP000431901">
    <property type="component" value="Unassembled WGS sequence"/>
</dbReference>
<evidence type="ECO:0000256" key="1">
    <source>
        <dbReference type="ARBA" id="ARBA00022527"/>
    </source>
</evidence>
<dbReference type="InterPro" id="IPR003594">
    <property type="entry name" value="HATPase_dom"/>
</dbReference>
<name>A0A6I4WFK6_9ACTN</name>
<dbReference type="PANTHER" id="PTHR35526">
    <property type="entry name" value="ANTI-SIGMA-F FACTOR RSBW-RELATED"/>
    <property type="match status" value="1"/>
</dbReference>
<sequence>MFPHAPTSVALARRRLRSELIDAGVSESAVDDANLIVSELLSNALRHARPLPSGKIRLSWGRRGDGMIEVAVSDGGASTEPRCGPSTLSSLGGRGLGIVESLAARWGVRHDHGATTVWALVDAPQAGAGARTAPPVAHAGVAEYADLPDLDDESWDVPPTRAFPA</sequence>
<dbReference type="OrthoDB" id="3473090at2"/>
<evidence type="ECO:0000259" key="2">
    <source>
        <dbReference type="Pfam" id="PF13581"/>
    </source>
</evidence>
<dbReference type="EMBL" id="WUTW01000002">
    <property type="protein sequence ID" value="MXQ65362.1"/>
    <property type="molecule type" value="Genomic_DNA"/>
</dbReference>
<comment type="caution">
    <text evidence="3">The sequence shown here is derived from an EMBL/GenBank/DDBJ whole genome shotgun (WGS) entry which is preliminary data.</text>
</comment>
<dbReference type="CDD" id="cd16936">
    <property type="entry name" value="HATPase_RsbW-like"/>
    <property type="match status" value="1"/>
</dbReference>
<keyword evidence="3" id="KW-0547">Nucleotide-binding</keyword>
<reference evidence="3 4" key="1">
    <citation type="submission" date="2019-12" db="EMBL/GenBank/DDBJ databases">
        <title>Nocardia macrotermitis sp. nov. and Nocardia aurantia sp. nov., isolated from the gut of the fungus growing-termite Macrotermes natalensis.</title>
        <authorList>
            <person name="Christine B."/>
            <person name="Rene B."/>
        </authorList>
    </citation>
    <scope>NUCLEOTIDE SEQUENCE [LARGE SCALE GENOMIC DNA]</scope>
    <source>
        <strain evidence="3 4">DSM 102126</strain>
    </source>
</reference>
<keyword evidence="1" id="KW-0723">Serine/threonine-protein kinase</keyword>
<evidence type="ECO:0000313" key="3">
    <source>
        <dbReference type="EMBL" id="MXQ65362.1"/>
    </source>
</evidence>
<keyword evidence="1" id="KW-0418">Kinase</keyword>
<dbReference type="InterPro" id="IPR036890">
    <property type="entry name" value="HATPase_C_sf"/>
</dbReference>
<keyword evidence="4" id="KW-1185">Reference proteome</keyword>
<keyword evidence="3" id="KW-0067">ATP-binding</keyword>
<dbReference type="Gene3D" id="3.30.565.10">
    <property type="entry name" value="Histidine kinase-like ATPase, C-terminal domain"/>
    <property type="match status" value="1"/>
</dbReference>